<evidence type="ECO:0000256" key="1">
    <source>
        <dbReference type="ARBA" id="ARBA00008956"/>
    </source>
</evidence>
<accession>A0A087G7K7</accession>
<evidence type="ECO:0000256" key="5">
    <source>
        <dbReference type="RuleBase" id="RU364012"/>
    </source>
</evidence>
<feature type="compositionally biased region" description="Polar residues" evidence="7">
    <location>
        <begin position="365"/>
        <end position="375"/>
    </location>
</feature>
<feature type="region of interest" description="Disordered" evidence="7">
    <location>
        <begin position="361"/>
        <end position="401"/>
    </location>
</feature>
<feature type="coiled-coil region" evidence="6">
    <location>
        <begin position="7"/>
        <end position="34"/>
    </location>
</feature>
<evidence type="ECO:0000256" key="6">
    <source>
        <dbReference type="SAM" id="Coils"/>
    </source>
</evidence>
<reference evidence="9" key="1">
    <citation type="journal article" date="2015" name="Nat. Plants">
        <title>Genome expansion of Arabis alpina linked with retrotransposition and reduced symmetric DNA methylation.</title>
        <authorList>
            <person name="Willing E.M."/>
            <person name="Rawat V."/>
            <person name="Mandakova T."/>
            <person name="Maumus F."/>
            <person name="James G.V."/>
            <person name="Nordstroem K.J."/>
            <person name="Becker C."/>
            <person name="Warthmann N."/>
            <person name="Chica C."/>
            <person name="Szarzynska B."/>
            <person name="Zytnicki M."/>
            <person name="Albani M.C."/>
            <person name="Kiefer C."/>
            <person name="Bergonzi S."/>
            <person name="Castaings L."/>
            <person name="Mateos J.L."/>
            <person name="Berns M.C."/>
            <person name="Bujdoso N."/>
            <person name="Piofczyk T."/>
            <person name="de Lorenzo L."/>
            <person name="Barrero-Sicilia C."/>
            <person name="Mateos I."/>
            <person name="Piednoel M."/>
            <person name="Hagmann J."/>
            <person name="Chen-Min-Tao R."/>
            <person name="Iglesias-Fernandez R."/>
            <person name="Schuster S.C."/>
            <person name="Alonso-Blanco C."/>
            <person name="Roudier F."/>
            <person name="Carbonero P."/>
            <person name="Paz-Ares J."/>
            <person name="Davis S.J."/>
            <person name="Pecinka A."/>
            <person name="Quesneville H."/>
            <person name="Colot V."/>
            <person name="Lysak M.A."/>
            <person name="Weigel D."/>
            <person name="Coupland G."/>
            <person name="Schneeberger K."/>
        </authorList>
    </citation>
    <scope>NUCLEOTIDE SEQUENCE [LARGE SCALE GENOMIC DNA]</scope>
    <source>
        <strain evidence="9">cv. Pajares</strain>
    </source>
</reference>
<keyword evidence="3 5" id="KW-0221">Differentiation</keyword>
<evidence type="ECO:0000256" key="2">
    <source>
        <dbReference type="ARBA" id="ARBA00022473"/>
    </source>
</evidence>
<dbReference type="InterPro" id="IPR012474">
    <property type="entry name" value="Frigida"/>
</dbReference>
<evidence type="ECO:0000313" key="8">
    <source>
        <dbReference type="EMBL" id="KFK25859.1"/>
    </source>
</evidence>
<keyword evidence="6" id="KW-0175">Coiled coil</keyword>
<keyword evidence="2 5" id="KW-0217">Developmental protein</keyword>
<feature type="region of interest" description="Disordered" evidence="7">
    <location>
        <begin position="72"/>
        <end position="94"/>
    </location>
</feature>
<feature type="compositionally biased region" description="Basic and acidic residues" evidence="7">
    <location>
        <begin position="72"/>
        <end position="86"/>
    </location>
</feature>
<keyword evidence="9" id="KW-1185">Reference proteome</keyword>
<evidence type="ECO:0000256" key="4">
    <source>
        <dbReference type="ARBA" id="ARBA00023089"/>
    </source>
</evidence>
<dbReference type="OMA" id="CERMDGK"/>
<proteinExistence type="inferred from homology"/>
<dbReference type="OrthoDB" id="1166059at2759"/>
<comment type="similarity">
    <text evidence="1 5">Belongs to the Frigida family.</text>
</comment>
<dbReference type="Proteomes" id="UP000029120">
    <property type="component" value="Chromosome 8"/>
</dbReference>
<dbReference type="eggNOG" id="ENOG502QUKS">
    <property type="taxonomic scope" value="Eukaryota"/>
</dbReference>
<dbReference type="EMBL" id="CM002876">
    <property type="protein sequence ID" value="KFK25859.1"/>
    <property type="molecule type" value="Genomic_DNA"/>
</dbReference>
<dbReference type="AlphaFoldDB" id="A0A087G7K7"/>
<keyword evidence="4 5" id="KW-0287">Flowering</keyword>
<gene>
    <name evidence="8" type="ordered locus">AALP_Aa8g171600</name>
</gene>
<evidence type="ECO:0000256" key="7">
    <source>
        <dbReference type="SAM" id="MobiDB-lite"/>
    </source>
</evidence>
<dbReference type="GO" id="GO:0030154">
    <property type="term" value="P:cell differentiation"/>
    <property type="evidence" value="ECO:0007669"/>
    <property type="project" value="UniProtKB-KW"/>
</dbReference>
<dbReference type="Gramene" id="KFK25859">
    <property type="protein sequence ID" value="KFK25859"/>
    <property type="gene ID" value="AALP_AA8G171600"/>
</dbReference>
<dbReference type="Pfam" id="PF07899">
    <property type="entry name" value="Frigida"/>
    <property type="match status" value="1"/>
</dbReference>
<evidence type="ECO:0000313" key="9">
    <source>
        <dbReference type="Proteomes" id="UP000029120"/>
    </source>
</evidence>
<name>A0A087G7K7_ARAAL</name>
<dbReference type="PANTHER" id="PTHR31791">
    <property type="entry name" value="FRIGIDA-LIKE PROTEIN 3-RELATED"/>
    <property type="match status" value="1"/>
</dbReference>
<protein>
    <recommendedName>
        <fullName evidence="5">FRIGIDA-like protein</fullName>
    </recommendedName>
</protein>
<sequence length="470" mass="52414">MTATETIAAAINQIDEKKEKLKKAFDDLQSHRSLLSPSFSLSWSEIDSHFSSLQSSLSNRFRLLQSASQLEHDPHRIESADAKTSPEEEETTTVVEPELRTLCEKMDGIGLCKYLIDRWDDDSPLNLELSAAIRYSTDPASMVLDAIQGSYHQTQSSRKSVDVRRVFVLLMEALIENNGEIKVDVRDRAKRLGYDWKTKIGVKPFEALLFLHLVAAFELGSEFSSEEISDYVFMIGKYKQATSVCNKIGLDSESVGNLIKKLLDSGKAVLAVKFMYECGVIDGFEPITTLKSYVKELRVAAYRICVEGNYSLKSQNEATDKEVSALKAVIKIVKDHTLESEFCDEKLEQRVDELEKQKALRKRNTANANPNPQQEPQHKGRKRARGGNGTQVPAPLSQQQPLPRSEAVLMPGLQLNPFGLVNSALGGGVVPYMNPLAGLYGSAAAPQSVYYGQQNRFVLPGQYHPPYYSQ</sequence>
<evidence type="ECO:0000256" key="3">
    <source>
        <dbReference type="ARBA" id="ARBA00022782"/>
    </source>
</evidence>
<dbReference type="PANTHER" id="PTHR31791:SF74">
    <property type="entry name" value="FRIGIDA-LIKE PROTEIN 1"/>
    <property type="match status" value="1"/>
</dbReference>
<organism evidence="8 9">
    <name type="scientific">Arabis alpina</name>
    <name type="common">Alpine rock-cress</name>
    <dbReference type="NCBI Taxonomy" id="50452"/>
    <lineage>
        <taxon>Eukaryota</taxon>
        <taxon>Viridiplantae</taxon>
        <taxon>Streptophyta</taxon>
        <taxon>Embryophyta</taxon>
        <taxon>Tracheophyta</taxon>
        <taxon>Spermatophyta</taxon>
        <taxon>Magnoliopsida</taxon>
        <taxon>eudicotyledons</taxon>
        <taxon>Gunneridae</taxon>
        <taxon>Pentapetalae</taxon>
        <taxon>rosids</taxon>
        <taxon>malvids</taxon>
        <taxon>Brassicales</taxon>
        <taxon>Brassicaceae</taxon>
        <taxon>Arabideae</taxon>
        <taxon>Arabis</taxon>
    </lineage>
</organism>
<dbReference type="GO" id="GO:0009908">
    <property type="term" value="P:flower development"/>
    <property type="evidence" value="ECO:0007669"/>
    <property type="project" value="UniProtKB-KW"/>
</dbReference>